<gene>
    <name evidence="10" type="ORF">BV898_19034</name>
</gene>
<dbReference type="InterPro" id="IPR021757">
    <property type="entry name" value="Ribosomal_mL46_N"/>
</dbReference>
<keyword evidence="3" id="KW-0809">Transit peptide</keyword>
<dbReference type="Proteomes" id="UP000192578">
    <property type="component" value="Unassembled WGS sequence"/>
</dbReference>
<organism evidence="10 11">
    <name type="scientific">Hypsibius exemplaris</name>
    <name type="common">Freshwater tardigrade</name>
    <dbReference type="NCBI Taxonomy" id="2072580"/>
    <lineage>
        <taxon>Eukaryota</taxon>
        <taxon>Metazoa</taxon>
        <taxon>Ecdysozoa</taxon>
        <taxon>Tardigrada</taxon>
        <taxon>Eutardigrada</taxon>
        <taxon>Parachela</taxon>
        <taxon>Hypsibioidea</taxon>
        <taxon>Hypsibiidae</taxon>
        <taxon>Hypsibius</taxon>
    </lineage>
</organism>
<keyword evidence="11" id="KW-1185">Reference proteome</keyword>
<evidence type="ECO:0000256" key="3">
    <source>
        <dbReference type="ARBA" id="ARBA00022946"/>
    </source>
</evidence>
<dbReference type="CDD" id="cd04661">
    <property type="entry name" value="NUDIX_MRP_L46"/>
    <property type="match status" value="1"/>
</dbReference>
<dbReference type="Gene3D" id="3.90.79.10">
    <property type="entry name" value="Nucleoside Triphosphate Pyrophosphohydrolase"/>
    <property type="match status" value="1"/>
</dbReference>
<dbReference type="PROSITE" id="PS51462">
    <property type="entry name" value="NUDIX"/>
    <property type="match status" value="1"/>
</dbReference>
<dbReference type="Pfam" id="PF11788">
    <property type="entry name" value="MRP-L46"/>
    <property type="match status" value="1"/>
</dbReference>
<dbReference type="OrthoDB" id="194611at2759"/>
<evidence type="ECO:0000256" key="6">
    <source>
        <dbReference type="ARBA" id="ARBA00023274"/>
    </source>
</evidence>
<evidence type="ECO:0000256" key="5">
    <source>
        <dbReference type="ARBA" id="ARBA00023128"/>
    </source>
</evidence>
<dbReference type="InterPro" id="IPR015797">
    <property type="entry name" value="NUDIX_hydrolase-like_dom_sf"/>
</dbReference>
<comment type="similarity">
    <text evidence="2">Belongs to the mitochondrion-specific ribosomal protein mL46 family.</text>
</comment>
<dbReference type="AlphaFoldDB" id="A0A9X6RP21"/>
<dbReference type="PANTHER" id="PTHR13124:SF12">
    <property type="entry name" value="LARGE RIBOSOMAL SUBUNIT PROTEIN ML46"/>
    <property type="match status" value="1"/>
</dbReference>
<evidence type="ECO:0000256" key="8">
    <source>
        <dbReference type="ARBA" id="ARBA00035534"/>
    </source>
</evidence>
<reference evidence="11" key="1">
    <citation type="submission" date="2017-01" db="EMBL/GenBank/DDBJ databases">
        <title>Comparative genomics of anhydrobiosis in the tardigrade Hypsibius dujardini.</title>
        <authorList>
            <person name="Yoshida Y."/>
            <person name="Koutsovoulos G."/>
            <person name="Laetsch D."/>
            <person name="Stevens L."/>
            <person name="Kumar S."/>
            <person name="Horikawa D."/>
            <person name="Ishino K."/>
            <person name="Komine S."/>
            <person name="Tomita M."/>
            <person name="Blaxter M."/>
            <person name="Arakawa K."/>
        </authorList>
    </citation>
    <scope>NUCLEOTIDE SEQUENCE [LARGE SCALE GENOMIC DNA]</scope>
    <source>
        <strain evidence="11">Z151</strain>
    </source>
</reference>
<evidence type="ECO:0000256" key="4">
    <source>
        <dbReference type="ARBA" id="ARBA00022980"/>
    </source>
</evidence>
<keyword evidence="6" id="KW-0687">Ribonucleoprotein</keyword>
<dbReference type="GO" id="GO:0005743">
    <property type="term" value="C:mitochondrial inner membrane"/>
    <property type="evidence" value="ECO:0007669"/>
    <property type="project" value="UniProtKB-ARBA"/>
</dbReference>
<dbReference type="FunFam" id="3.90.79.10:FF:000018">
    <property type="entry name" value="39S ribosomal protein L46, mitochondrial"/>
    <property type="match status" value="1"/>
</dbReference>
<evidence type="ECO:0000256" key="1">
    <source>
        <dbReference type="ARBA" id="ARBA00004173"/>
    </source>
</evidence>
<comment type="subcellular location">
    <subcellularLocation>
        <location evidence="1">Mitochondrion</location>
    </subcellularLocation>
</comment>
<comment type="caution">
    <text evidence="10">The sequence shown here is derived from an EMBL/GenBank/DDBJ whole genome shotgun (WGS) entry which is preliminary data.</text>
</comment>
<evidence type="ECO:0000256" key="2">
    <source>
        <dbReference type="ARBA" id="ARBA00009070"/>
    </source>
</evidence>
<evidence type="ECO:0000259" key="9">
    <source>
        <dbReference type="PROSITE" id="PS51462"/>
    </source>
</evidence>
<dbReference type="PANTHER" id="PTHR13124">
    <property type="entry name" value="39S RIBOSOMAL PROTEIN L46, MITOCHONDRIAL PRECURSOR-RELATED"/>
    <property type="match status" value="1"/>
</dbReference>
<dbReference type="SUPFAM" id="SSF55811">
    <property type="entry name" value="Nudix"/>
    <property type="match status" value="1"/>
</dbReference>
<dbReference type="GO" id="GO:0003735">
    <property type="term" value="F:structural constituent of ribosome"/>
    <property type="evidence" value="ECO:0007669"/>
    <property type="project" value="InterPro"/>
</dbReference>
<evidence type="ECO:0000313" key="10">
    <source>
        <dbReference type="EMBL" id="OWA54635.1"/>
    </source>
</evidence>
<dbReference type="GO" id="GO:0005762">
    <property type="term" value="C:mitochondrial large ribosomal subunit"/>
    <property type="evidence" value="ECO:0007669"/>
    <property type="project" value="TreeGrafter"/>
</dbReference>
<evidence type="ECO:0000313" key="11">
    <source>
        <dbReference type="Proteomes" id="UP000192578"/>
    </source>
</evidence>
<accession>A0A9X6RP21</accession>
<dbReference type="EMBL" id="MTYJ01000435">
    <property type="protein sequence ID" value="OWA54635.1"/>
    <property type="molecule type" value="Genomic_DNA"/>
</dbReference>
<proteinExistence type="inferred from homology"/>
<protein>
    <recommendedName>
        <fullName evidence="7">Large ribosomal subunit protein mL46</fullName>
    </recommendedName>
    <alternativeName>
        <fullName evidence="8">39S ribosomal protein L46, mitochondrial</fullName>
    </alternativeName>
</protein>
<dbReference type="Pfam" id="PF00293">
    <property type="entry name" value="NUDIX"/>
    <property type="match status" value="1"/>
</dbReference>
<name>A0A9X6RP21_HYPEX</name>
<dbReference type="InterPro" id="IPR040008">
    <property type="entry name" value="Ribosomal_mL46"/>
</dbReference>
<feature type="domain" description="Nudix hydrolase" evidence="9">
    <location>
        <begin position="165"/>
        <end position="307"/>
    </location>
</feature>
<evidence type="ECO:0000256" key="7">
    <source>
        <dbReference type="ARBA" id="ARBA00035190"/>
    </source>
</evidence>
<keyword evidence="5" id="KW-0496">Mitochondrion</keyword>
<dbReference type="InterPro" id="IPR000086">
    <property type="entry name" value="NUDIX_hydrolase_dom"/>
</dbReference>
<keyword evidence="4 10" id="KW-0689">Ribosomal protein</keyword>
<dbReference type="InterPro" id="IPR033650">
    <property type="entry name" value="Ribosomal_mL46_NUDIX"/>
</dbReference>
<sequence length="328" mass="37370">MNFTTNAGLQVMLRASKCLPINRSCQRRFLQIGNAFASPRRVNAETLHSNKSLVKTAAGRQAAADLHVRKWQLLSAVCVERSPVVSAPRTAAEEEFAALLAQQELELSLLSDHELQKLSDVRKAKKIVDTDSLVDEEVVLETSQDREDNWNEQLNRFTPQPRVTEADKNGNLKSINRKLDRKLYLATHQILGGTPQWVFPQGAWTAGEGLRETAERVLRAATGEQLRVAFLGSTPCGWYKYKYPMESEIAKEFYGAKVFFFKALLDVKASKEILPAKDVVDYKWLTREELQDVMIEKYFDRVERFMFEFNGASLPVDADHQDLVRLNY</sequence>